<evidence type="ECO:0000256" key="3">
    <source>
        <dbReference type="ARBA" id="ARBA00023015"/>
    </source>
</evidence>
<dbReference type="InterPro" id="IPR007627">
    <property type="entry name" value="RNA_pol_sigma70_r2"/>
</dbReference>
<dbReference type="InterPro" id="IPR013324">
    <property type="entry name" value="RNA_pol_sigma_r3/r4-like"/>
</dbReference>
<dbReference type="InterPro" id="IPR050813">
    <property type="entry name" value="Sigma-70_Factor"/>
</dbReference>
<dbReference type="NCBIfam" id="TIGR02392">
    <property type="entry name" value="rpoH_proteo"/>
    <property type="match status" value="1"/>
</dbReference>
<keyword evidence="12" id="KW-1185">Reference proteome</keyword>
<dbReference type="SUPFAM" id="SSF88659">
    <property type="entry name" value="Sigma3 and sigma4 domains of RNA polymerase sigma factors"/>
    <property type="match status" value="1"/>
</dbReference>
<sequence length="286" mass="32018">MTMNPNSMMLVPSSNIDGYIRAVNAIPLLTAEEEHDLAADFHSSGNIESARKLVLAHLRFVVSIARGYTGYGLPLADLIQEGTVGLMKAVKRFDVSQGVRLAAFAVHWIKAEIHDYVIKNWRLVKVATTKAQRKLFFKLRQATKKSIGWLNMTDTAKVADELGVTANDVNEMEVRLNSNDVAYDGYTTDGDAEEENVPANYLVDTSSDFSLNYETSDSNRAMMLRLNEVLGKLDDRSYHIIKRRWLDSEKATLSELSEELGVSLERVRQLEKATMAKIKVSLESAE</sequence>
<dbReference type="OrthoDB" id="9809557at2"/>
<dbReference type="PRINTS" id="PR00046">
    <property type="entry name" value="SIGMA70FCT"/>
</dbReference>
<dbReference type="InterPro" id="IPR000943">
    <property type="entry name" value="RNA_pol_sigma70"/>
</dbReference>
<keyword evidence="4" id="KW-0346">Stress response</keyword>
<dbReference type="InterPro" id="IPR012759">
    <property type="entry name" value="RNA_pol_sigma_RpoH_proteobac"/>
</dbReference>
<comment type="similarity">
    <text evidence="1 8">Belongs to the sigma-70 factor family.</text>
</comment>
<dbReference type="GO" id="GO:0006352">
    <property type="term" value="P:DNA-templated transcription initiation"/>
    <property type="evidence" value="ECO:0007669"/>
    <property type="project" value="UniProtKB-UniRule"/>
</dbReference>
<comment type="function">
    <text evidence="8">Sigma factors are initiation factors that promote the attachment of RNA polymerase to specific initiation sites and are then released.</text>
</comment>
<evidence type="ECO:0000256" key="6">
    <source>
        <dbReference type="ARBA" id="ARBA00023125"/>
    </source>
</evidence>
<dbReference type="GO" id="GO:0016987">
    <property type="term" value="F:sigma factor activity"/>
    <property type="evidence" value="ECO:0007669"/>
    <property type="project" value="UniProtKB-UniRule"/>
</dbReference>
<dbReference type="Pfam" id="PF04542">
    <property type="entry name" value="Sigma70_r2"/>
    <property type="match status" value="1"/>
</dbReference>
<evidence type="ECO:0000256" key="4">
    <source>
        <dbReference type="ARBA" id="ARBA00023016"/>
    </source>
</evidence>
<protein>
    <recommendedName>
        <fullName evidence="8">RNA polymerase sigma factor</fullName>
    </recommendedName>
</protein>
<accession>A0A662ZKH7</accession>
<dbReference type="PROSITE" id="PS00715">
    <property type="entry name" value="SIGMA70_1"/>
    <property type="match status" value="1"/>
</dbReference>
<proteinExistence type="inferred from homology"/>
<keyword evidence="7 8" id="KW-0804">Transcription</keyword>
<dbReference type="PANTHER" id="PTHR30376:SF3">
    <property type="entry name" value="RNA POLYMERASE SIGMA FACTOR RPOH"/>
    <property type="match status" value="1"/>
</dbReference>
<dbReference type="GO" id="GO:0003677">
    <property type="term" value="F:DNA binding"/>
    <property type="evidence" value="ECO:0007669"/>
    <property type="project" value="UniProtKB-KW"/>
</dbReference>
<dbReference type="NCBIfam" id="TIGR02937">
    <property type="entry name" value="sigma70-ECF"/>
    <property type="match status" value="1"/>
</dbReference>
<evidence type="ECO:0000313" key="11">
    <source>
        <dbReference type="EMBL" id="SFP61479.1"/>
    </source>
</evidence>
<evidence type="ECO:0000256" key="8">
    <source>
        <dbReference type="RuleBase" id="RU362124"/>
    </source>
</evidence>
<dbReference type="InterPro" id="IPR014284">
    <property type="entry name" value="RNA_pol_sigma-70_dom"/>
</dbReference>
<dbReference type="InterPro" id="IPR007630">
    <property type="entry name" value="RNA_pol_sigma70_r4"/>
</dbReference>
<evidence type="ECO:0000259" key="10">
    <source>
        <dbReference type="PROSITE" id="PS00716"/>
    </source>
</evidence>
<keyword evidence="2" id="KW-0963">Cytoplasm</keyword>
<feature type="domain" description="RNA polymerase sigma-70" evidence="10">
    <location>
        <begin position="252"/>
        <end position="278"/>
    </location>
</feature>
<gene>
    <name evidence="11" type="ORF">SAMN02910344_01876</name>
</gene>
<dbReference type="SUPFAM" id="SSF88946">
    <property type="entry name" value="Sigma2 domain of RNA polymerase sigma factors"/>
    <property type="match status" value="1"/>
</dbReference>
<evidence type="ECO:0000256" key="1">
    <source>
        <dbReference type="ARBA" id="ARBA00007788"/>
    </source>
</evidence>
<evidence type="ECO:0000259" key="9">
    <source>
        <dbReference type="PROSITE" id="PS00715"/>
    </source>
</evidence>
<dbReference type="Gene3D" id="1.20.140.160">
    <property type="match status" value="1"/>
</dbReference>
<name>A0A662ZKH7_9GAMM</name>
<dbReference type="Gene3D" id="1.20.120.1810">
    <property type="match status" value="1"/>
</dbReference>
<dbReference type="AlphaFoldDB" id="A0A662ZKH7"/>
<organism evidence="11 12">
    <name type="scientific">Ruminobacter amylophilus</name>
    <dbReference type="NCBI Taxonomy" id="867"/>
    <lineage>
        <taxon>Bacteria</taxon>
        <taxon>Pseudomonadati</taxon>
        <taxon>Pseudomonadota</taxon>
        <taxon>Gammaproteobacteria</taxon>
        <taxon>Aeromonadales</taxon>
        <taxon>Succinivibrionaceae</taxon>
        <taxon>Ruminobacter</taxon>
    </lineage>
</organism>
<dbReference type="Proteomes" id="UP000243745">
    <property type="component" value="Unassembled WGS sequence"/>
</dbReference>
<dbReference type="InterPro" id="IPR009042">
    <property type="entry name" value="RNA_pol_sigma70_r1_2"/>
</dbReference>
<dbReference type="Pfam" id="PF04545">
    <property type="entry name" value="Sigma70_r4"/>
    <property type="match status" value="1"/>
</dbReference>
<dbReference type="NCBIfam" id="NF005143">
    <property type="entry name" value="PRK06596.1"/>
    <property type="match status" value="1"/>
</dbReference>
<dbReference type="PROSITE" id="PS00716">
    <property type="entry name" value="SIGMA70_2"/>
    <property type="match status" value="1"/>
</dbReference>
<dbReference type="RefSeq" id="WP_093143104.1">
    <property type="nucleotide sequence ID" value="NZ_FOXF01000043.1"/>
</dbReference>
<dbReference type="CDD" id="cd06171">
    <property type="entry name" value="Sigma70_r4"/>
    <property type="match status" value="1"/>
</dbReference>
<evidence type="ECO:0000256" key="5">
    <source>
        <dbReference type="ARBA" id="ARBA00023082"/>
    </source>
</evidence>
<dbReference type="FunFam" id="1.20.120.1810:FF:000001">
    <property type="entry name" value="RNA polymerase sigma factor RpoH"/>
    <property type="match status" value="1"/>
</dbReference>
<evidence type="ECO:0000256" key="7">
    <source>
        <dbReference type="ARBA" id="ARBA00023163"/>
    </source>
</evidence>
<dbReference type="EMBL" id="FOXF01000043">
    <property type="protein sequence ID" value="SFP61479.1"/>
    <property type="molecule type" value="Genomic_DNA"/>
</dbReference>
<evidence type="ECO:0000313" key="12">
    <source>
        <dbReference type="Proteomes" id="UP000243745"/>
    </source>
</evidence>
<dbReference type="InterPro" id="IPR013325">
    <property type="entry name" value="RNA_pol_sigma_r2"/>
</dbReference>
<keyword evidence="6 8" id="KW-0238">DNA-binding</keyword>
<evidence type="ECO:0000256" key="2">
    <source>
        <dbReference type="ARBA" id="ARBA00022490"/>
    </source>
</evidence>
<dbReference type="Pfam" id="PF00140">
    <property type="entry name" value="Sigma70_r1_2"/>
    <property type="match status" value="1"/>
</dbReference>
<keyword evidence="5 8" id="KW-0731">Sigma factor</keyword>
<dbReference type="PANTHER" id="PTHR30376">
    <property type="entry name" value="SIGMA FACTOR RPOH HEAT SHOCK RELATED"/>
    <property type="match status" value="1"/>
</dbReference>
<reference evidence="11 12" key="1">
    <citation type="submission" date="2016-10" db="EMBL/GenBank/DDBJ databases">
        <authorList>
            <person name="Varghese N."/>
            <person name="Submissions S."/>
        </authorList>
    </citation>
    <scope>NUCLEOTIDE SEQUENCE [LARGE SCALE GENOMIC DNA]</scope>
    <source>
        <strain evidence="11 12">DSM 1361</strain>
    </source>
</reference>
<feature type="domain" description="RNA polymerase sigma-70" evidence="9">
    <location>
        <begin position="77"/>
        <end position="90"/>
    </location>
</feature>
<keyword evidence="3 8" id="KW-0805">Transcription regulation</keyword>